<organism evidence="3 4">
    <name type="scientific">Pichia kluyveri</name>
    <name type="common">Yeast</name>
    <dbReference type="NCBI Taxonomy" id="36015"/>
    <lineage>
        <taxon>Eukaryota</taxon>
        <taxon>Fungi</taxon>
        <taxon>Dikarya</taxon>
        <taxon>Ascomycota</taxon>
        <taxon>Saccharomycotina</taxon>
        <taxon>Pichiomycetes</taxon>
        <taxon>Pichiales</taxon>
        <taxon>Pichiaceae</taxon>
        <taxon>Pichia</taxon>
    </lineage>
</organism>
<dbReference type="PANTHER" id="PTHR31902">
    <property type="entry name" value="ACTIN PATCHES DISTAL PROTEIN 1"/>
    <property type="match status" value="1"/>
</dbReference>
<proteinExistence type="inferred from homology"/>
<sequence length="263" mass="29985">MFNISHKLTSKLPFKIRYIQQCPPPKYDTGCTYCNPPSEMEENLKSPPESIRNTIPPLNRLIFHRSGNKDHDNWPKKVEVFDIMRNISKFGRGNGNMICMSSLSPINEMTTNDQQNVDFAIYPDAQTISINGNDSTELEKLFKIINSNDSNNSISLSKHFRASKIDKTIVLICGHTQRDIRCGVLGKIIHKEFEEVLKRENLENDVELGYISHVGGHVYAGNLVILKPNGKMFWYGMVRPHHVQGLVDQSIKSSDLIEELSRQ</sequence>
<evidence type="ECO:0000313" key="4">
    <source>
        <dbReference type="Proteomes" id="UP001378960"/>
    </source>
</evidence>
<dbReference type="EMBL" id="BTGB01000005">
    <property type="protein sequence ID" value="GMM46934.1"/>
    <property type="molecule type" value="Genomic_DNA"/>
</dbReference>
<dbReference type="Gene3D" id="3.40.30.10">
    <property type="entry name" value="Glutaredoxin"/>
    <property type="match status" value="1"/>
</dbReference>
<protein>
    <recommendedName>
        <fullName evidence="2">Altered inheritance of mitochondria protein 32</fullName>
    </recommendedName>
</protein>
<dbReference type="Proteomes" id="UP001378960">
    <property type="component" value="Unassembled WGS sequence"/>
</dbReference>
<dbReference type="InterPro" id="IPR009737">
    <property type="entry name" value="Aim32/Apd1-like"/>
</dbReference>
<evidence type="ECO:0000256" key="2">
    <source>
        <dbReference type="ARBA" id="ARBA00040895"/>
    </source>
</evidence>
<gene>
    <name evidence="3" type="ORF">DAPK24_035090</name>
</gene>
<evidence type="ECO:0000256" key="1">
    <source>
        <dbReference type="ARBA" id="ARBA00038208"/>
    </source>
</evidence>
<keyword evidence="4" id="KW-1185">Reference proteome</keyword>
<evidence type="ECO:0000313" key="3">
    <source>
        <dbReference type="EMBL" id="GMM46934.1"/>
    </source>
</evidence>
<comment type="caution">
    <text evidence="3">The sequence shown here is derived from an EMBL/GenBank/DDBJ whole genome shotgun (WGS) entry which is preliminary data.</text>
</comment>
<dbReference type="SUPFAM" id="SSF52833">
    <property type="entry name" value="Thioredoxin-like"/>
    <property type="match status" value="1"/>
</dbReference>
<dbReference type="PANTHER" id="PTHR31902:SF7">
    <property type="entry name" value="ALTERED INHERITANCE OF MITOCHONDRIA PROTEIN 32"/>
    <property type="match status" value="1"/>
</dbReference>
<reference evidence="3 4" key="1">
    <citation type="journal article" date="2023" name="Elife">
        <title>Identification of key yeast species and microbe-microbe interactions impacting larval growth of Drosophila in the wild.</title>
        <authorList>
            <person name="Mure A."/>
            <person name="Sugiura Y."/>
            <person name="Maeda R."/>
            <person name="Honda K."/>
            <person name="Sakurai N."/>
            <person name="Takahashi Y."/>
            <person name="Watada M."/>
            <person name="Katoh T."/>
            <person name="Gotoh A."/>
            <person name="Gotoh Y."/>
            <person name="Taniguchi I."/>
            <person name="Nakamura K."/>
            <person name="Hayashi T."/>
            <person name="Katayama T."/>
            <person name="Uemura T."/>
            <person name="Hattori Y."/>
        </authorList>
    </citation>
    <scope>NUCLEOTIDE SEQUENCE [LARGE SCALE GENOMIC DNA]</scope>
    <source>
        <strain evidence="3 4">PK-24</strain>
    </source>
</reference>
<dbReference type="Pfam" id="PF06999">
    <property type="entry name" value="Suc_Fer-like"/>
    <property type="match status" value="1"/>
</dbReference>
<dbReference type="CDD" id="cd03062">
    <property type="entry name" value="TRX_Fd_Sucrase"/>
    <property type="match status" value="1"/>
</dbReference>
<dbReference type="AlphaFoldDB" id="A0AAV5R608"/>
<accession>A0AAV5R608</accession>
<dbReference type="InterPro" id="IPR036249">
    <property type="entry name" value="Thioredoxin-like_sf"/>
</dbReference>
<name>A0AAV5R608_PICKL</name>
<comment type="similarity">
    <text evidence="1">Belongs to the AIM32 family.</text>
</comment>